<sequence length="70" mass="7200">MENNEITATIAALLNAAAADVTGLGAGLTEAAMAMEGGNQNMAFGILLEAQELLDRAQARLAAARTIRDL</sequence>
<protein>
    <submittedName>
        <fullName evidence="1">Uncharacterized protein</fullName>
    </submittedName>
</protein>
<evidence type="ECO:0000313" key="1">
    <source>
        <dbReference type="EMBL" id="NDW43712.1"/>
    </source>
</evidence>
<accession>A0A6B2NHR1</accession>
<gene>
    <name evidence="1" type="ORF">G0P99_01930</name>
</gene>
<organism evidence="1">
    <name type="scientific">Ruegeria sp. PrR005</name>
    <dbReference type="NCBI Taxonomy" id="2706882"/>
    <lineage>
        <taxon>Bacteria</taxon>
        <taxon>Pseudomonadati</taxon>
        <taxon>Pseudomonadota</taxon>
        <taxon>Alphaproteobacteria</taxon>
        <taxon>Rhodobacterales</taxon>
        <taxon>Roseobacteraceae</taxon>
        <taxon>Ruegeria</taxon>
    </lineage>
</organism>
<comment type="caution">
    <text evidence="1">The sequence shown here is derived from an EMBL/GenBank/DDBJ whole genome shotgun (WGS) entry which is preliminary data.</text>
</comment>
<reference evidence="1" key="1">
    <citation type="submission" date="2020-02" db="EMBL/GenBank/DDBJ databases">
        <title>Delineation of the pyrene-degrading pathway in Roseobacter clade bacteria by genomic analysis.</title>
        <authorList>
            <person name="Zhou H."/>
            <person name="Wang H."/>
        </authorList>
    </citation>
    <scope>NUCLEOTIDE SEQUENCE</scope>
    <source>
        <strain evidence="1">PrR005</strain>
    </source>
</reference>
<dbReference type="EMBL" id="JAAGOX010000002">
    <property type="protein sequence ID" value="NDW43712.1"/>
    <property type="molecule type" value="Genomic_DNA"/>
</dbReference>
<proteinExistence type="predicted"/>
<dbReference type="RefSeq" id="WP_164127166.1">
    <property type="nucleotide sequence ID" value="NZ_JAAGOX010000002.1"/>
</dbReference>
<name>A0A6B2NHR1_9RHOB</name>
<dbReference type="AlphaFoldDB" id="A0A6B2NHR1"/>